<dbReference type="Proteomes" id="UP000310353">
    <property type="component" value="Unassembled WGS sequence"/>
</dbReference>
<keyword evidence="3" id="KW-1185">Reference proteome</keyword>
<evidence type="ECO:0000259" key="1">
    <source>
        <dbReference type="Pfam" id="PF05193"/>
    </source>
</evidence>
<dbReference type="EMBL" id="NXMA01000009">
    <property type="protein sequence ID" value="TKX31630.1"/>
    <property type="molecule type" value="Genomic_DNA"/>
</dbReference>
<accession>A0A4U7BN42</accession>
<dbReference type="InterPro" id="IPR007863">
    <property type="entry name" value="Peptidase_M16_C"/>
</dbReference>
<evidence type="ECO:0000313" key="3">
    <source>
        <dbReference type="Proteomes" id="UP000310353"/>
    </source>
</evidence>
<dbReference type="Gene3D" id="3.30.830.10">
    <property type="entry name" value="Metalloenzyme, LuxS/M16 peptidase-like"/>
    <property type="match status" value="2"/>
</dbReference>
<dbReference type="PANTHER" id="PTHR11851:SF225">
    <property type="entry name" value="NON-PEPTIDASE HOMOLOG YMXG"/>
    <property type="match status" value="1"/>
</dbReference>
<proteinExistence type="predicted"/>
<organism evidence="2 3">
    <name type="scientific">Campylobacter aviculae</name>
    <dbReference type="NCBI Taxonomy" id="2510190"/>
    <lineage>
        <taxon>Bacteria</taxon>
        <taxon>Pseudomonadati</taxon>
        <taxon>Campylobacterota</taxon>
        <taxon>Epsilonproteobacteria</taxon>
        <taxon>Campylobacterales</taxon>
        <taxon>Campylobacteraceae</taxon>
        <taxon>Campylobacter</taxon>
    </lineage>
</organism>
<feature type="domain" description="Peptidase M16 C-terminal" evidence="1">
    <location>
        <begin position="160"/>
        <end position="336"/>
    </location>
</feature>
<dbReference type="OrthoDB" id="9811314at2"/>
<protein>
    <submittedName>
        <fullName evidence="2">Insulinase family protein</fullName>
    </submittedName>
</protein>
<reference evidence="2 3" key="1">
    <citation type="submission" date="2018-05" db="EMBL/GenBank/DDBJ databases">
        <title>Novel Campyloabacter and Helicobacter Species and Strains.</title>
        <authorList>
            <person name="Mannion A.J."/>
            <person name="Shen Z."/>
            <person name="Fox J.G."/>
        </authorList>
    </citation>
    <scope>NUCLEOTIDE SEQUENCE [LARGE SCALE GENOMIC DNA]</scope>
    <source>
        <strain evidence="3">MIT17-670</strain>
    </source>
</reference>
<sequence length="406" mass="46996">MQYLESKGVKIPFIFEKNQDLPIVVLKLVFQNCGRSYDEIAGLAKMFSRILNEGVDDQFFKELEFRAISLEASSGFESLEINLSCLKEHFKFAIKQLENLLLKPRIEEKILRKLKINVLGELASKNSDFDYLAKNLLNAEIFEYPEFQSPNDGDEKSIENITLESLHHYHKKNIHLNNLVCVIGGDIEEKEVKEFLSGLFEKLNKGKANKNKKYELCKENKDKILIRKESEQAYIYFATPLRLNICDKDIYLAKIALFVLGQGGFGSRIMEEIRVKRGLAYSAYAMLDVKLSFSRIFGYLQTKNESATQAKKIIKELFNDFVQYGINENELLQAKNFIIGSSPLRYESLSKRLAIAFNEYYQGLEQGYYKKELNLVQKVKLEEINAYIKQHKEILNMSFASIQNEN</sequence>
<dbReference type="RefSeq" id="WP_137622486.1">
    <property type="nucleotide sequence ID" value="NZ_NXMA01000009.1"/>
</dbReference>
<name>A0A4U7BN42_9BACT</name>
<gene>
    <name evidence="2" type="ORF">CQA76_05790</name>
</gene>
<dbReference type="SUPFAM" id="SSF63411">
    <property type="entry name" value="LuxS/MPP-like metallohydrolase"/>
    <property type="match status" value="2"/>
</dbReference>
<evidence type="ECO:0000313" key="2">
    <source>
        <dbReference type="EMBL" id="TKX31630.1"/>
    </source>
</evidence>
<comment type="caution">
    <text evidence="2">The sequence shown here is derived from an EMBL/GenBank/DDBJ whole genome shotgun (WGS) entry which is preliminary data.</text>
</comment>
<dbReference type="AlphaFoldDB" id="A0A4U7BN42"/>
<dbReference type="InterPro" id="IPR011249">
    <property type="entry name" value="Metalloenz_LuxS/M16"/>
</dbReference>
<dbReference type="PANTHER" id="PTHR11851">
    <property type="entry name" value="METALLOPROTEASE"/>
    <property type="match status" value="1"/>
</dbReference>
<dbReference type="GO" id="GO:0046872">
    <property type="term" value="F:metal ion binding"/>
    <property type="evidence" value="ECO:0007669"/>
    <property type="project" value="InterPro"/>
</dbReference>
<dbReference type="Pfam" id="PF05193">
    <property type="entry name" value="Peptidase_M16_C"/>
    <property type="match status" value="1"/>
</dbReference>
<dbReference type="InterPro" id="IPR050361">
    <property type="entry name" value="MPP/UQCRC_Complex"/>
</dbReference>